<feature type="coiled-coil region" evidence="1">
    <location>
        <begin position="367"/>
        <end position="478"/>
    </location>
</feature>
<evidence type="ECO:0000313" key="4">
    <source>
        <dbReference type="EMBL" id="KAK6588748.1"/>
    </source>
</evidence>
<reference evidence="4 5" key="1">
    <citation type="submission" date="2023-10" db="EMBL/GenBank/DDBJ databases">
        <title>Comparative genomics analysis reveals potential genetic determinants of host preference in Cryptosporidium xiaoi.</title>
        <authorList>
            <person name="Xiao L."/>
            <person name="Li J."/>
        </authorList>
    </citation>
    <scope>NUCLEOTIDE SEQUENCE [LARGE SCALE GENOMIC DNA]</scope>
    <source>
        <strain evidence="4 5">52996</strain>
    </source>
</reference>
<feature type="domain" description="FHA" evidence="3">
    <location>
        <begin position="40"/>
        <end position="90"/>
    </location>
</feature>
<dbReference type="PANTHER" id="PTHR23308">
    <property type="entry name" value="NUCLEAR INHIBITOR OF PROTEIN PHOSPHATASE-1"/>
    <property type="match status" value="1"/>
</dbReference>
<feature type="region of interest" description="Disordered" evidence="2">
    <location>
        <begin position="314"/>
        <end position="358"/>
    </location>
</feature>
<dbReference type="CDD" id="cd00060">
    <property type="entry name" value="FHA"/>
    <property type="match status" value="1"/>
</dbReference>
<evidence type="ECO:0000259" key="3">
    <source>
        <dbReference type="PROSITE" id="PS50006"/>
    </source>
</evidence>
<keyword evidence="5" id="KW-1185">Reference proteome</keyword>
<protein>
    <submittedName>
        <fullName evidence="4">Forkhead associated (FHA) domain within N-terminal region</fullName>
    </submittedName>
</protein>
<evidence type="ECO:0000313" key="5">
    <source>
        <dbReference type="Proteomes" id="UP001311799"/>
    </source>
</evidence>
<feature type="compositionally biased region" description="Polar residues" evidence="2">
    <location>
        <begin position="326"/>
        <end position="336"/>
    </location>
</feature>
<dbReference type="Gene3D" id="2.60.200.20">
    <property type="match status" value="1"/>
</dbReference>
<dbReference type="InterPro" id="IPR008984">
    <property type="entry name" value="SMAD_FHA_dom_sf"/>
</dbReference>
<dbReference type="SMART" id="SM00240">
    <property type="entry name" value="FHA"/>
    <property type="match status" value="1"/>
</dbReference>
<gene>
    <name evidence="4" type="ORF">RS030_2271</name>
</gene>
<dbReference type="InterPro" id="IPR000253">
    <property type="entry name" value="FHA_dom"/>
</dbReference>
<dbReference type="Proteomes" id="UP001311799">
    <property type="component" value="Unassembled WGS sequence"/>
</dbReference>
<name>A0AAV9XW65_9CRYT</name>
<accession>A0AAV9XW65</accession>
<evidence type="ECO:0000256" key="1">
    <source>
        <dbReference type="SAM" id="Coils"/>
    </source>
</evidence>
<sequence>MFWWLNPISPCCDPSLTEPVKLPFTDGGNSGSDIKRDSKFIFGRKGDCSIRLKDQSISGHHCSLQYDMGLGGLVLTDTSTNGTFLNGKRLAKSIPVQVKDGDEISLTRPKLMDDNITYHAVFKLVFSSVIPGSMENEKLGTLDSTIIEEAQDSDLCDQHNSEIQIKMVDINTDNEKIEDVLDKTVVETNESSISSNVERKSLRSSMNLRSQERKYRLSLREGDMSLRKSKGKSMVSEKDQLELKNDDKANNDENETIVTADKMRNSIELESVEANINNSPKTKKCIDTFSRLDKTEHDSPADMLEALELEGRNRDSMLSSPHKRSPNTSLVSQNERSSVRESLIESSKRTKQRISSRNSSDMLMDRLENLEILISNKESLERNLRNELEAREEEIERLRDLLKRSEVNEQELRQYNMNLLEDLDNIQKQNMHIENELVDYQERCRVLNASGEAMDQTISQLSEELSTVRQELLMVTEKFNRQNLALKSVTQLTQKKCLTILSSLKDIHQINSIYSPYTGASDSIAKKETNSNISIGSSNITPWRSAKRTLSSQYVSAVPQTERPYKMRYSPMNSRGTDGYETKYTRKSTIYGNNYSSFCENFEGANRGSISINNYSGLGLSSGRFLSRYLQLEEQLNSNIRPNSYDVHSSTLVGAKPTEIQMNLDEVDGVGTIREGKTVEADTNNQRLDVVRKAEGSTGSPCPVDSTGFEFANKENNVVNI</sequence>
<proteinExistence type="predicted"/>
<dbReference type="SUPFAM" id="SSF49879">
    <property type="entry name" value="SMAD/FHA domain"/>
    <property type="match status" value="1"/>
</dbReference>
<feature type="region of interest" description="Disordered" evidence="2">
    <location>
        <begin position="220"/>
        <end position="239"/>
    </location>
</feature>
<feature type="compositionally biased region" description="Basic and acidic residues" evidence="2">
    <location>
        <begin position="337"/>
        <end position="348"/>
    </location>
</feature>
<dbReference type="InterPro" id="IPR050923">
    <property type="entry name" value="Cell_Proc_Reg/RNA_Proc"/>
</dbReference>
<comment type="caution">
    <text evidence="4">The sequence shown here is derived from an EMBL/GenBank/DDBJ whole genome shotgun (WGS) entry which is preliminary data.</text>
</comment>
<dbReference type="Pfam" id="PF00498">
    <property type="entry name" value="FHA"/>
    <property type="match status" value="1"/>
</dbReference>
<dbReference type="AlphaFoldDB" id="A0AAV9XW65"/>
<keyword evidence="1" id="KW-0175">Coiled coil</keyword>
<organism evidence="4 5">
    <name type="scientific">Cryptosporidium xiaoi</name>
    <dbReference type="NCBI Taxonomy" id="659607"/>
    <lineage>
        <taxon>Eukaryota</taxon>
        <taxon>Sar</taxon>
        <taxon>Alveolata</taxon>
        <taxon>Apicomplexa</taxon>
        <taxon>Conoidasida</taxon>
        <taxon>Coccidia</taxon>
        <taxon>Eucoccidiorida</taxon>
        <taxon>Eimeriorina</taxon>
        <taxon>Cryptosporidiidae</taxon>
        <taxon>Cryptosporidium</taxon>
    </lineage>
</organism>
<dbReference type="PROSITE" id="PS50006">
    <property type="entry name" value="FHA_DOMAIN"/>
    <property type="match status" value="1"/>
</dbReference>
<evidence type="ECO:0000256" key="2">
    <source>
        <dbReference type="SAM" id="MobiDB-lite"/>
    </source>
</evidence>
<dbReference type="EMBL" id="JAWDEY010000022">
    <property type="protein sequence ID" value="KAK6588748.1"/>
    <property type="molecule type" value="Genomic_DNA"/>
</dbReference>